<feature type="disulfide bond" evidence="7">
    <location>
        <begin position="643"/>
        <end position="653"/>
    </location>
</feature>
<feature type="domain" description="SRCR" evidence="11">
    <location>
        <begin position="890"/>
        <end position="957"/>
    </location>
</feature>
<feature type="domain" description="SRCR" evidence="11">
    <location>
        <begin position="499"/>
        <end position="569"/>
    </location>
</feature>
<dbReference type="FunFam" id="3.10.250.10:FF:000045">
    <property type="entry name" value="neurotrypsin-like isoform X1"/>
    <property type="match status" value="1"/>
</dbReference>
<dbReference type="PANTHER" id="PTHR19331">
    <property type="entry name" value="SCAVENGER RECEPTOR DOMAIN-CONTAINING"/>
    <property type="match status" value="1"/>
</dbReference>
<evidence type="ECO:0000256" key="7">
    <source>
        <dbReference type="PROSITE-ProRule" id="PRU00196"/>
    </source>
</evidence>
<keyword evidence="6" id="KW-0325">Glycoprotein</keyword>
<dbReference type="GO" id="GO:0016020">
    <property type="term" value="C:membrane"/>
    <property type="evidence" value="ECO:0007669"/>
    <property type="project" value="InterPro"/>
</dbReference>
<feature type="disulfide bond" evidence="7">
    <location>
        <begin position="318"/>
        <end position="382"/>
    </location>
</feature>
<evidence type="ECO:0000256" key="9">
    <source>
        <dbReference type="SAM" id="Phobius"/>
    </source>
</evidence>
<dbReference type="InterPro" id="IPR001190">
    <property type="entry name" value="SRCR"/>
</dbReference>
<protein>
    <submittedName>
        <fullName evidence="12">Si:dkey-8e10.2</fullName>
    </submittedName>
</protein>
<dbReference type="PRINTS" id="PR00258">
    <property type="entry name" value="SPERACTRCPTR"/>
</dbReference>
<feature type="compositionally biased region" description="Acidic residues" evidence="8">
    <location>
        <begin position="1071"/>
        <end position="1087"/>
    </location>
</feature>
<keyword evidence="13" id="KW-1185">Reference proteome</keyword>
<feature type="domain" description="SRCR" evidence="11">
    <location>
        <begin position="395"/>
        <end position="495"/>
    </location>
</feature>
<feature type="domain" description="SRCR" evidence="11">
    <location>
        <begin position="775"/>
        <end position="880"/>
    </location>
</feature>
<reference evidence="12" key="1">
    <citation type="submission" date="2025-08" db="UniProtKB">
        <authorList>
            <consortium name="Ensembl"/>
        </authorList>
    </citation>
    <scope>IDENTIFICATION</scope>
</reference>
<feature type="disulfide bond" evidence="7">
    <location>
        <begin position="92"/>
        <end position="102"/>
    </location>
</feature>
<keyword evidence="3 10" id="KW-0732">Signal</keyword>
<dbReference type="AlphaFoldDB" id="A0A8C1RA26"/>
<feature type="signal peptide" evidence="10">
    <location>
        <begin position="1"/>
        <end position="15"/>
    </location>
</feature>
<feature type="domain" description="SRCR" evidence="11">
    <location>
        <begin position="131"/>
        <end position="241"/>
    </location>
</feature>
<feature type="chain" id="PRO_5034858854" evidence="10">
    <location>
        <begin position="16"/>
        <end position="1204"/>
    </location>
</feature>
<keyword evidence="5 7" id="KW-1015">Disulfide bond</keyword>
<evidence type="ECO:0000256" key="8">
    <source>
        <dbReference type="SAM" id="MobiDB-lite"/>
    </source>
</evidence>
<evidence type="ECO:0000256" key="10">
    <source>
        <dbReference type="SAM" id="SignalP"/>
    </source>
</evidence>
<dbReference type="SMART" id="SM00202">
    <property type="entry name" value="SR"/>
    <property type="match status" value="4"/>
</dbReference>
<feature type="disulfide bond" evidence="7">
    <location>
        <begin position="201"/>
        <end position="211"/>
    </location>
</feature>
<comment type="caution">
    <text evidence="7">Lacks conserved residue(s) required for the propagation of feature annotation.</text>
</comment>
<sequence length="1204" mass="134369">MWFLLLYFQVSAIQGLNVTLRGSDSPCKGRLEVYHGDKKQWGLVCHFGWKKENGEVVCKSIGCGNHKHSDRELTLYKDSPLPQQYWMDEVKCTSKEESLWKCPYVGITKKEQCDESSFVAVKCSGEVTLSLNLNGQQDVQVCAGVVEFTTANGIIGVCNKNWDRTKANKICQELGCGDHHYIPKPGMFKEQTSKKNVLLNCVSDEKFSWQCMEWAECQERASVICSNHKRFSLRDGSNACSGLVEEYSSKKKSWDLQQTNVRPEVICTQLNCGSTGSFTKANGNNRLTCSDSVKLHNFTTECFGDVSIDVNGTYYGVCYSNLDSIQSREKMGAVVCRELGCGDIVRVKEGSSASNGLLSNVDCQGDERSLWHCLAIREKKQCLGTKVICSGSLDVRLRDGLGRCSGRVEVKWEGSWRSIHSDSATLISDMVCQHLNCGAPSEISRELFIEGEKDRLEWLWNVRCRSSSAKLHECFYNTDLRSPDQSEKNIEIICKKEELKFFEGNSPCKGKVCIEKFDGNKPDWLPAKPVEENKKKATDICSAMQCGSLVSFETEQNTTYAKVTCSGSKRVEPRVALQNPFGEKCWGMVKVCGDGKCGGVCSNTWRTNDSKTICENLDCGNPIRAQLPLQINNLPATYRSVYCSEKVQNMNMCNFIPNKNSTCKPLAQVICTDSVKAKLEDPRDKCAGKALLFYGGKWTPICQDSLDANLKNVICKELFCGESINDQHDLKSESTGLSKIKCPASANSVSKCDLKEVSEKECIVGYLKCTEWERLLLYNKKSACSGPVYGLRDGKTQLVGSSGWGREEGQILCKYLQCGNYISHSNITKNTDEWWKKTYDCSGKKNIWECETNDQSNQTQQLNIQCDSKPRKILLSDNCTGYVFINKEHVCASWWDDGMSNKLCDSLNCGKALHSWVTESVIKTNTWHFSCTGKETLMWQCGSRSDSCKKILSVACKGSVEFSSTEKCGGKLGIRYKGQWEYVCGELAEADTKKCMHHLGNNTCSNRPAEIKCEGYTPKGGNSSVGLILGLLGVVLGLLILFLMWRNRKRLLLTLTHYRNKNGKDVNPDVNEMDQMDTEDRGEEDEDDRKRGSSGTEYDDIEEQASGIFPSQTHHDEDLDLPLLPKRPENILDQDTYEVETEKQEDYDDVIPVVAAANENAGMTGTRAHVDVDVDEGADSDLDAGSVADVVLVTTEVEVHAQAE</sequence>
<feature type="disulfide bond" evidence="7">
    <location>
        <begin position="363"/>
        <end position="373"/>
    </location>
</feature>
<evidence type="ECO:0000313" key="13">
    <source>
        <dbReference type="Proteomes" id="UP000694427"/>
    </source>
</evidence>
<evidence type="ECO:0000259" key="11">
    <source>
        <dbReference type="PROSITE" id="PS50287"/>
    </source>
</evidence>
<proteinExistence type="predicted"/>
<feature type="domain" description="SRCR" evidence="11">
    <location>
        <begin position="18"/>
        <end position="124"/>
    </location>
</feature>
<feature type="domain" description="SRCR" evidence="11">
    <location>
        <begin position="293"/>
        <end position="390"/>
    </location>
</feature>
<evidence type="ECO:0000313" key="12">
    <source>
        <dbReference type="Ensembl" id="ENSCCRP00010098785.1"/>
    </source>
</evidence>
<keyword evidence="4" id="KW-0677">Repeat</keyword>
<dbReference type="PANTHER" id="PTHR19331:SF22">
    <property type="entry name" value="DELETED IN MALIGNANT BRAIN TUMORS 1 PROTEIN"/>
    <property type="match status" value="1"/>
</dbReference>
<feature type="disulfide bond" evidence="7">
    <location>
        <begin position="931"/>
        <end position="941"/>
    </location>
</feature>
<dbReference type="Pfam" id="PF00530">
    <property type="entry name" value="SRCR"/>
    <property type="match status" value="7"/>
</dbReference>
<dbReference type="InterPro" id="IPR036772">
    <property type="entry name" value="SRCR-like_dom_sf"/>
</dbReference>
<accession>A0A8C1RA26</accession>
<dbReference type="Ensembl" id="ENSCCRT00010109584.1">
    <property type="protein sequence ID" value="ENSCCRP00010098785.1"/>
    <property type="gene ID" value="ENSCCRG00010043292.1"/>
</dbReference>
<organism evidence="12 13">
    <name type="scientific">Cyprinus carpio</name>
    <name type="common">Common carp</name>
    <dbReference type="NCBI Taxonomy" id="7962"/>
    <lineage>
        <taxon>Eukaryota</taxon>
        <taxon>Metazoa</taxon>
        <taxon>Chordata</taxon>
        <taxon>Craniata</taxon>
        <taxon>Vertebrata</taxon>
        <taxon>Euteleostomi</taxon>
        <taxon>Actinopterygii</taxon>
        <taxon>Neopterygii</taxon>
        <taxon>Teleostei</taxon>
        <taxon>Ostariophysi</taxon>
        <taxon>Cypriniformes</taxon>
        <taxon>Cyprinidae</taxon>
        <taxon>Cyprininae</taxon>
        <taxon>Cyprinus</taxon>
    </lineage>
</organism>
<evidence type="ECO:0000256" key="4">
    <source>
        <dbReference type="ARBA" id="ARBA00022737"/>
    </source>
</evidence>
<feature type="domain" description="SRCR" evidence="11">
    <location>
        <begin position="677"/>
        <end position="770"/>
    </location>
</feature>
<feature type="disulfide bond" evidence="7">
    <location>
        <begin position="464"/>
        <end position="474"/>
    </location>
</feature>
<evidence type="ECO:0000256" key="5">
    <source>
        <dbReference type="ARBA" id="ARBA00023157"/>
    </source>
</evidence>
<dbReference type="Proteomes" id="UP000694427">
    <property type="component" value="Unplaced"/>
</dbReference>
<comment type="subcellular location">
    <subcellularLocation>
        <location evidence="1">Secreted</location>
    </subcellularLocation>
</comment>
<feature type="region of interest" description="Disordered" evidence="8">
    <location>
        <begin position="1063"/>
        <end position="1118"/>
    </location>
</feature>
<evidence type="ECO:0000256" key="3">
    <source>
        <dbReference type="ARBA" id="ARBA00022729"/>
    </source>
</evidence>
<name>A0A8C1RA26_CYPCA</name>
<feature type="domain" description="SRCR" evidence="11">
    <location>
        <begin position="575"/>
        <end position="672"/>
    </location>
</feature>
<dbReference type="SUPFAM" id="SSF56487">
    <property type="entry name" value="SRCR-like"/>
    <property type="match status" value="8"/>
</dbReference>
<evidence type="ECO:0000256" key="1">
    <source>
        <dbReference type="ARBA" id="ARBA00004613"/>
    </source>
</evidence>
<keyword evidence="9" id="KW-0812">Transmembrane</keyword>
<dbReference type="Gene3D" id="3.10.250.10">
    <property type="entry name" value="SRCR-like domain"/>
    <property type="match status" value="7"/>
</dbReference>
<feature type="disulfide bond" evidence="7">
    <location>
        <begin position="742"/>
        <end position="752"/>
    </location>
</feature>
<keyword evidence="9" id="KW-1133">Transmembrane helix</keyword>
<evidence type="ECO:0000256" key="6">
    <source>
        <dbReference type="ARBA" id="ARBA00023180"/>
    </source>
</evidence>
<dbReference type="PROSITE" id="PS50287">
    <property type="entry name" value="SRCR_2"/>
    <property type="match status" value="9"/>
</dbReference>
<keyword evidence="2" id="KW-0964">Secreted</keyword>
<evidence type="ECO:0000256" key="2">
    <source>
        <dbReference type="ARBA" id="ARBA00022525"/>
    </source>
</evidence>
<keyword evidence="9" id="KW-0472">Membrane</keyword>
<feature type="transmembrane region" description="Helical" evidence="9">
    <location>
        <begin position="1025"/>
        <end position="1045"/>
    </location>
</feature>
<reference evidence="12" key="2">
    <citation type="submission" date="2025-09" db="UniProtKB">
        <authorList>
            <consortium name="Ensembl"/>
        </authorList>
    </citation>
    <scope>IDENTIFICATION</scope>
</reference>